<dbReference type="AlphaFoldDB" id="A0A0J1AWN1"/>
<organism evidence="4 5">
    <name type="scientific">Cutaneotrichosporon oleaginosum</name>
    <dbReference type="NCBI Taxonomy" id="879819"/>
    <lineage>
        <taxon>Eukaryota</taxon>
        <taxon>Fungi</taxon>
        <taxon>Dikarya</taxon>
        <taxon>Basidiomycota</taxon>
        <taxon>Agaricomycotina</taxon>
        <taxon>Tremellomycetes</taxon>
        <taxon>Trichosporonales</taxon>
        <taxon>Trichosporonaceae</taxon>
        <taxon>Cutaneotrichosporon</taxon>
    </lineage>
</organism>
<accession>A0A0J1AWN1</accession>
<evidence type="ECO:0000256" key="2">
    <source>
        <dbReference type="ARBA" id="ARBA00022723"/>
    </source>
</evidence>
<keyword evidence="5" id="KW-1185">Reference proteome</keyword>
<dbReference type="EMBL" id="KQ087251">
    <property type="protein sequence ID" value="KLT39704.1"/>
    <property type="molecule type" value="Genomic_DNA"/>
</dbReference>
<dbReference type="OrthoDB" id="2575743at2759"/>
<proteinExistence type="predicted"/>
<evidence type="ECO:0000259" key="3">
    <source>
        <dbReference type="Pfam" id="PF13359"/>
    </source>
</evidence>
<evidence type="ECO:0000313" key="5">
    <source>
        <dbReference type="Proteomes" id="UP000053611"/>
    </source>
</evidence>
<dbReference type="STRING" id="879819.A0A0J1AWN1"/>
<sequence length="267" mass="30354">MPAVTHRHLTIQVMQARLRLLMREPETSEILELRALHLEYLHRLLLMRYTSRPRKYQRRVRSLNNANGFSNSAPLSVEEIRLNSAEFGDLLERVTPLWPTTPGRGCKQAPISLQLACFLYRLAHKALPFHRVADKFRITRSSALNYFIRGAAAVAKLAPSVIEWPTEERRLAIKSAIAADYDIPNCVGFLDGVHVVLDRAPALEKQLQAKFYNRKGCYSLMMIASCDETKRFTYLQAGYNGAASDMRAQRECTLTTSPELLFSKEAS</sequence>
<reference evidence="4 5" key="1">
    <citation type="submission" date="2015-03" db="EMBL/GenBank/DDBJ databases">
        <title>Genomics and transcriptomics of the oil-accumulating basidiomycete yeast T. oleaginosus allow insights into substrate utilization and the diverse evolutionary trajectories of mating systems in fungi.</title>
        <authorList>
            <consortium name="DOE Joint Genome Institute"/>
            <person name="Kourist R."/>
            <person name="Kracht O."/>
            <person name="Bracharz F."/>
            <person name="Lipzen A."/>
            <person name="Nolan M."/>
            <person name="Ohm R."/>
            <person name="Grigoriev I."/>
            <person name="Sun S."/>
            <person name="Heitman J."/>
            <person name="Bruck T."/>
            <person name="Nowrousian M."/>
        </authorList>
    </citation>
    <scope>NUCLEOTIDE SEQUENCE [LARGE SCALE GENOMIC DNA]</scope>
    <source>
        <strain evidence="4 5">IBC0246</strain>
    </source>
</reference>
<evidence type="ECO:0000256" key="1">
    <source>
        <dbReference type="ARBA" id="ARBA00001968"/>
    </source>
</evidence>
<keyword evidence="2" id="KW-0479">Metal-binding</keyword>
<evidence type="ECO:0000313" key="4">
    <source>
        <dbReference type="EMBL" id="KLT39704.1"/>
    </source>
</evidence>
<protein>
    <recommendedName>
        <fullName evidence="3">DDE Tnp4 domain-containing protein</fullName>
    </recommendedName>
</protein>
<dbReference type="InterPro" id="IPR027806">
    <property type="entry name" value="HARBI1_dom"/>
</dbReference>
<gene>
    <name evidence="4" type="ORF">CC85DRAFT_182141</name>
</gene>
<feature type="domain" description="DDE Tnp4" evidence="3">
    <location>
        <begin position="190"/>
        <end position="257"/>
    </location>
</feature>
<comment type="cofactor">
    <cofactor evidence="1">
        <name>a divalent metal cation</name>
        <dbReference type="ChEBI" id="CHEBI:60240"/>
    </cofactor>
</comment>
<dbReference type="Proteomes" id="UP000053611">
    <property type="component" value="Unassembled WGS sequence"/>
</dbReference>
<dbReference type="Pfam" id="PF13359">
    <property type="entry name" value="DDE_Tnp_4"/>
    <property type="match status" value="1"/>
</dbReference>
<dbReference type="GO" id="GO:0046872">
    <property type="term" value="F:metal ion binding"/>
    <property type="evidence" value="ECO:0007669"/>
    <property type="project" value="UniProtKB-KW"/>
</dbReference>
<name>A0A0J1AWN1_9TREE</name>